<dbReference type="Pfam" id="PF22969">
    <property type="entry name" value="Ig_NUP210_2nd"/>
    <property type="match status" value="1"/>
</dbReference>
<reference evidence="4 5" key="1">
    <citation type="submission" date="2019-09" db="EMBL/GenBank/DDBJ databases">
        <title>Bird 10,000 Genomes (B10K) Project - Family phase.</title>
        <authorList>
            <person name="Zhang G."/>
        </authorList>
    </citation>
    <scope>NUCLEOTIDE SEQUENCE [LARGE SCALE GENOMIC DNA]</scope>
    <source>
        <strain evidence="4">B10K-DU-012-14</strain>
        <tissue evidence="4">Blood</tissue>
    </source>
</reference>
<feature type="compositionally biased region" description="Polar residues" evidence="1">
    <location>
        <begin position="1763"/>
        <end position="1784"/>
    </location>
</feature>
<dbReference type="InterPro" id="IPR058779">
    <property type="entry name" value="Ig_NUP210_13th"/>
</dbReference>
<protein>
    <submittedName>
        <fullName evidence="4">PO210 protein</fullName>
    </submittedName>
</protein>
<dbReference type="Pfam" id="PF26181">
    <property type="entry name" value="Ig_NUP210_13th"/>
    <property type="match status" value="1"/>
</dbReference>
<dbReference type="InterPro" id="IPR055098">
    <property type="entry name" value="Ig_NUP210_3rd"/>
</dbReference>
<keyword evidence="2" id="KW-1133">Transmembrane helix</keyword>
<feature type="non-terminal residue" evidence="4">
    <location>
        <position position="1"/>
    </location>
</feature>
<dbReference type="InterPro" id="IPR055094">
    <property type="entry name" value="NUP210_Ig15"/>
</dbReference>
<feature type="region of interest" description="Disordered" evidence="1">
    <location>
        <begin position="1735"/>
        <end position="1784"/>
    </location>
</feature>
<dbReference type="SUPFAM" id="SSF49373">
    <property type="entry name" value="Invasin/intimin cell-adhesion fragments"/>
    <property type="match status" value="2"/>
</dbReference>
<dbReference type="InterPro" id="IPR055097">
    <property type="entry name" value="Ig_NUP210_2nd"/>
</dbReference>
<feature type="transmembrane region" description="Helical" evidence="2">
    <location>
        <begin position="1706"/>
        <end position="1729"/>
    </location>
</feature>
<dbReference type="GO" id="GO:0005643">
    <property type="term" value="C:nuclear pore"/>
    <property type="evidence" value="ECO:0007669"/>
    <property type="project" value="TreeGrafter"/>
</dbReference>
<feature type="domain" description="BIG2" evidence="3">
    <location>
        <begin position="971"/>
        <end position="1046"/>
    </location>
</feature>
<evidence type="ECO:0000313" key="4">
    <source>
        <dbReference type="EMBL" id="NXT55362.1"/>
    </source>
</evidence>
<feature type="domain" description="BIG2" evidence="3">
    <location>
        <begin position="349"/>
        <end position="426"/>
    </location>
</feature>
<dbReference type="PANTHER" id="PTHR23019:SF2">
    <property type="entry name" value="NUCLEAR PORE MEMBRANE GLYCOPROTEIN 210"/>
    <property type="match status" value="1"/>
</dbReference>
<dbReference type="Pfam" id="PF26183">
    <property type="entry name" value="Ig_NUP210_14th"/>
    <property type="match status" value="1"/>
</dbReference>
<dbReference type="Pfam" id="PF22957">
    <property type="entry name" value="NUP210_Ig"/>
    <property type="match status" value="1"/>
</dbReference>
<dbReference type="Pfam" id="PF24902">
    <property type="entry name" value="Ig_NUP210_9th"/>
    <property type="match status" value="1"/>
</dbReference>
<dbReference type="Pfam" id="PF02368">
    <property type="entry name" value="Big_2"/>
    <property type="match status" value="1"/>
</dbReference>
<dbReference type="SMART" id="SM00635">
    <property type="entry name" value="BID_2"/>
    <property type="match status" value="2"/>
</dbReference>
<organism evidence="4 5">
    <name type="scientific">Pluvianellus socialis</name>
    <name type="common">Magellanic plover</name>
    <dbReference type="NCBI Taxonomy" id="227228"/>
    <lineage>
        <taxon>Eukaryota</taxon>
        <taxon>Metazoa</taxon>
        <taxon>Chordata</taxon>
        <taxon>Craniata</taxon>
        <taxon>Vertebrata</taxon>
        <taxon>Euteleostomi</taxon>
        <taxon>Archelosauria</taxon>
        <taxon>Archosauria</taxon>
        <taxon>Dinosauria</taxon>
        <taxon>Saurischia</taxon>
        <taxon>Theropoda</taxon>
        <taxon>Coelurosauria</taxon>
        <taxon>Aves</taxon>
        <taxon>Neognathae</taxon>
        <taxon>Neoaves</taxon>
        <taxon>Charadriiformes</taxon>
        <taxon>Charadriidae</taxon>
        <taxon>Pluvianellus</taxon>
    </lineage>
</organism>
<dbReference type="InterPro" id="IPR003343">
    <property type="entry name" value="Big_2"/>
</dbReference>
<accession>A0A7L3DGP0</accession>
<name>A0A7L3DGP0_PLUSO</name>
<dbReference type="InterPro" id="IPR056899">
    <property type="entry name" value="Ig_NUP210_9th"/>
</dbReference>
<dbReference type="Pfam" id="PF26182">
    <property type="entry name" value="Ig_NUP210_5th"/>
    <property type="match status" value="1"/>
</dbReference>
<dbReference type="InterPro" id="IPR056897">
    <property type="entry name" value="Ig_NUP210_4th"/>
</dbReference>
<dbReference type="Pfam" id="PF22959">
    <property type="entry name" value="Ig_NUP210_15th"/>
    <property type="match status" value="1"/>
</dbReference>
<gene>
    <name evidence="4" type="primary">Nup210</name>
    <name evidence="4" type="ORF">PLUSOC_R13089</name>
</gene>
<evidence type="ECO:0000256" key="1">
    <source>
        <dbReference type="SAM" id="MobiDB-lite"/>
    </source>
</evidence>
<feature type="compositionally biased region" description="Polar residues" evidence="1">
    <location>
        <begin position="1737"/>
        <end position="1755"/>
    </location>
</feature>
<comment type="caution">
    <text evidence="4">The sequence shown here is derived from an EMBL/GenBank/DDBJ whole genome shotgun (WGS) entry which is preliminary data.</text>
</comment>
<dbReference type="InterPro" id="IPR045197">
    <property type="entry name" value="NUP210-like"/>
</dbReference>
<dbReference type="Pfam" id="PF26184">
    <property type="entry name" value="Ig_NUP210_8th"/>
    <property type="match status" value="1"/>
</dbReference>
<evidence type="ECO:0000313" key="5">
    <source>
        <dbReference type="Proteomes" id="UP000519225"/>
    </source>
</evidence>
<dbReference type="InterPro" id="IPR056898">
    <property type="entry name" value="Ig_NUP210_6th"/>
</dbReference>
<dbReference type="Proteomes" id="UP000519225">
    <property type="component" value="Unassembled WGS sequence"/>
</dbReference>
<keyword evidence="2" id="KW-0812">Transmembrane</keyword>
<feature type="non-terminal residue" evidence="4">
    <location>
        <position position="1784"/>
    </location>
</feature>
<dbReference type="Pfam" id="PF22963">
    <property type="entry name" value="Ig_NUP210_3rd"/>
    <property type="match status" value="1"/>
</dbReference>
<proteinExistence type="predicted"/>
<evidence type="ECO:0000256" key="2">
    <source>
        <dbReference type="SAM" id="Phobius"/>
    </source>
</evidence>
<dbReference type="Pfam" id="PF25354">
    <property type="entry name" value="Ig_NUP210_16th"/>
    <property type="match status" value="1"/>
</dbReference>
<dbReference type="InterPro" id="IPR057586">
    <property type="entry name" value="Ig_NUP210_16th"/>
</dbReference>
<dbReference type="Gene3D" id="2.60.40.1080">
    <property type="match status" value="1"/>
</dbReference>
<dbReference type="Pfam" id="PF24991">
    <property type="entry name" value="Ig_NUP210_4th"/>
    <property type="match status" value="1"/>
</dbReference>
<dbReference type="Pfam" id="PF22962">
    <property type="entry name" value="Ig_NUP210_7th"/>
    <property type="match status" value="1"/>
</dbReference>
<evidence type="ECO:0000259" key="3">
    <source>
        <dbReference type="SMART" id="SM00635"/>
    </source>
</evidence>
<keyword evidence="2" id="KW-0472">Membrane</keyword>
<dbReference type="InterPro" id="IPR055099">
    <property type="entry name" value="Ig_NUP210_7th"/>
</dbReference>
<dbReference type="Pfam" id="PF24935">
    <property type="entry name" value="Ig_NUP210_6th"/>
    <property type="match status" value="1"/>
</dbReference>
<dbReference type="FunFam" id="2.60.40.1080:FF:000007">
    <property type="entry name" value="Nuclear Pore complex Protein"/>
    <property type="match status" value="1"/>
</dbReference>
<dbReference type="PANTHER" id="PTHR23019">
    <property type="entry name" value="NUCLEAR PORE MEMBRANE GLYCOPROTEIN GP210-RELATED"/>
    <property type="match status" value="1"/>
</dbReference>
<dbReference type="InterPro" id="IPR008964">
    <property type="entry name" value="Invasin/intimin_cell_adhesion"/>
</dbReference>
<dbReference type="EMBL" id="VZTS01022194">
    <property type="protein sequence ID" value="NXT55362.1"/>
    <property type="molecule type" value="Genomic_DNA"/>
</dbReference>
<sequence>VTGQVLRCDAIVDTIHGIQIVSTTRELYLEDSPLELKIQALDSEGNTFSTLAGLVFDWTIVEDTESDGFSDSHNALRILKFLESTYTPPSYILEMEKAAKQGDIILVSGMKTGSSKLKARIQESVYKHVHPAEVRLLILENILLNPAYDIYLLVGTSVQYRVQKISQGKITELTMPSDQYELQLQNNVLDPEGKPSWPVARLDQATLVVTALQQGQTNLVLAYKSIHMQGVSRLPNSTIYVVNPGYLGFTVHPGDRWVLETGRFYEITIEVYDKSGNKVYLSDNIRINTKLSKEYFEVQKSSLNGSYHYVKAIKKGQTIIDAALTSVVDQDGGVHTLPVPVQNQQDVEIYVPIVLSPSILTFPWQPKAGVYQYTIQAHGGSGNFSWSYSNQAVATVTVKGVMTTGSNIGVSVIQAVDVQNPLHYGEMKVYVTEPSGMVFTPCQVEARVGQILELPLRINGLINIETGETVPLTDCSHLGLVVEVENHGVFRPLQGRLKPTADFCSGIRVKAETQGYTTLVVSYTHGHASITIAAYLPLKTIDPSSVALVTLGSSKDMLFEGGPMPWVQEPSKFFRNITTEDAESISLSLFTPPTSRNDIQHWVRVSCKSLGEQVIALTVGNNPTITNPFPAVESAVVKFICAVPSRLTLTPVYGSPQLDLSCPLLQQDKRVVPVSNNHNPVLDLAAYDQQGSKFDNFSSLSVVWESTKMSLANIEADMPMELTLKEDGSGQKKMHGLQTVLVHHESGTTAISATATGYQQSHLKAAKVKIPHEPLLPVSATIELILVEDVKVNPTDVSIYNHPDVQAELFIRGGSGYFFINTSVANVRVVHEETQGVALVHPLLPGSVTVMIHDLCLAFPAPAKAEIYVSDIQEIYVRVVDKVEIGKTVKAYVRVLDDSKKPFLAKYFAVMDLKLRAASQIVSLVPLSEALDDHTAAFIVRGVTIGETSLMATVADERGQRINSAPQRIEVFPLFRLLPRKVTLIIGAMIQITSEGGPQPQSNIIFSIGDERIASVNSTGLVRGVATGNATVTGVVQAVDAETGKLVVVSQDKVEVEVVQLTAVRISAPITRMKTGTQMPVYVMGITSGQNPFSFGNAVPGLTFHWSVTKRDTLDIKTRLSEASFQLPAKHNFAMDVYGRVEGRTGLKVVVKALDPAANQFYSMARELSDEIQIQVYDKLHLITPEVEAEQILMSPNSFIKLQTNRDRVASLSYRVLDGPDKVPVVKIDERGLLNSGSLTGSSTIEVISQESFGIKQTIVVAVKVVYPISYLRISMSPVLHTQNQEPLLALPLGVTLTLTVHFHSNSGDNFHSHNSVLNFATNRDDLVQIGKGATNNTFVVRTVNVGLTLLKVWDAKHSVTADYVLLPVQHAIFPELSDVVVGDVLCLSTSLINQEGLPGVWSSSLSSVLQVDAKTGVAVARGSGVVTVYYEIPGSLKTYREILINIPQRTTAMHLSGVKTSLQGVAASKVVVSIGERSKNLKGECLPAQMKAIGELQPQSIINCHLDFNNDAFDFPAHDIFIAEPGFDAVSGHYICSITMHRLTDEQLKHLSMSKTALRVTASIQGSHFSGEQISTEVEVPFSPGFYADQTEMRLSNHYTSSDVKIFGATEILDTLEVKCGSPTVKVFEKEKSSGLPSYVVYTVVLADPRVSSQGSLSTTLTVSSPMTDQSITIPVTVMYSSDRTSALVRHGTSLFQHFLDSYQVMLFTLFALLAGAAVMIIGLNAVFSPKEQYSHPASTPRTAPQHSHNSFSVSPAPPLSPQFSSRKTSPSSRLWSTGYGSR</sequence>
<dbReference type="InterPro" id="IPR055095">
    <property type="entry name" value="NUP210_Ig_C"/>
</dbReference>
<keyword evidence="5" id="KW-1185">Reference proteome</keyword>